<dbReference type="EMBL" id="OFSP01000004">
    <property type="protein sequence ID" value="SOY44031.1"/>
    <property type="molecule type" value="Genomic_DNA"/>
</dbReference>
<sequence>MAARAMARQRRAAKLRRNTDSAECGMDFSSLGRSALGPGRRVGMLCSEYDPAGLCKGGFGIVRVR</sequence>
<dbReference type="AlphaFoldDB" id="A0A375BGI4"/>
<organism evidence="1">
    <name type="scientific">Cupriavidus taiwanensis</name>
    <dbReference type="NCBI Taxonomy" id="164546"/>
    <lineage>
        <taxon>Bacteria</taxon>
        <taxon>Pseudomonadati</taxon>
        <taxon>Pseudomonadota</taxon>
        <taxon>Betaproteobacteria</taxon>
        <taxon>Burkholderiales</taxon>
        <taxon>Burkholderiaceae</taxon>
        <taxon>Cupriavidus</taxon>
    </lineage>
</organism>
<protein>
    <submittedName>
        <fullName evidence="1">Uncharacterized protein</fullName>
    </submittedName>
</protein>
<proteinExistence type="predicted"/>
<name>A0A375BGI4_9BURK</name>
<accession>A0A375BGI4</accession>
<evidence type="ECO:0000313" key="1">
    <source>
        <dbReference type="EMBL" id="SOY44031.1"/>
    </source>
</evidence>
<reference evidence="1" key="1">
    <citation type="submission" date="2018-01" db="EMBL/GenBank/DDBJ databases">
        <authorList>
            <person name="Clerissi C."/>
        </authorList>
    </citation>
    <scope>NUCLEOTIDE SEQUENCE</scope>
    <source>
        <strain evidence="1">Cupriavidus taiwanensis STM 3521</strain>
    </source>
</reference>
<comment type="caution">
    <text evidence="1">The sequence shown here is derived from an EMBL/GenBank/DDBJ whole genome shotgun (WGS) entry which is preliminary data.</text>
</comment>
<dbReference type="Proteomes" id="UP000256297">
    <property type="component" value="Chromosome CBM2589_b"/>
</dbReference>
<gene>
    <name evidence="1" type="ORF">CBM2589_B120008</name>
</gene>